<evidence type="ECO:0000256" key="1">
    <source>
        <dbReference type="ARBA" id="ARBA00004651"/>
    </source>
</evidence>
<feature type="transmembrane region" description="Helical" evidence="6">
    <location>
        <begin position="182"/>
        <end position="202"/>
    </location>
</feature>
<dbReference type="Proteomes" id="UP000034076">
    <property type="component" value="Unassembled WGS sequence"/>
</dbReference>
<feature type="transmembrane region" description="Helical" evidence="6">
    <location>
        <begin position="104"/>
        <end position="124"/>
    </location>
</feature>
<feature type="transmembrane region" description="Helical" evidence="6">
    <location>
        <begin position="78"/>
        <end position="98"/>
    </location>
</feature>
<dbReference type="GO" id="GO:0005886">
    <property type="term" value="C:plasma membrane"/>
    <property type="evidence" value="ECO:0007669"/>
    <property type="project" value="UniProtKB-SubCell"/>
</dbReference>
<dbReference type="AlphaFoldDB" id="A0A0M2NJJ4"/>
<keyword evidence="8" id="KW-1185">Reference proteome</keyword>
<accession>A0A0M2NJJ4</accession>
<feature type="transmembrane region" description="Helical" evidence="6">
    <location>
        <begin position="21"/>
        <end position="41"/>
    </location>
</feature>
<feature type="transmembrane region" description="Helical" evidence="6">
    <location>
        <begin position="323"/>
        <end position="344"/>
    </location>
</feature>
<feature type="transmembrane region" description="Helical" evidence="6">
    <location>
        <begin position="223"/>
        <end position="245"/>
    </location>
</feature>
<gene>
    <name evidence="7" type="ORF">CHK_1523</name>
</gene>
<proteinExistence type="predicted"/>
<evidence type="ECO:0000313" key="7">
    <source>
        <dbReference type="EMBL" id="KKI51136.1"/>
    </source>
</evidence>
<feature type="transmembrane region" description="Helical" evidence="6">
    <location>
        <begin position="145"/>
        <end position="162"/>
    </location>
</feature>
<comment type="subcellular location">
    <subcellularLocation>
        <location evidence="1">Cell membrane</location>
        <topology evidence="1">Multi-pass membrane protein</topology>
    </subcellularLocation>
</comment>
<keyword evidence="4 6" id="KW-1133">Transmembrane helix</keyword>
<dbReference type="InterPro" id="IPR050833">
    <property type="entry name" value="Poly_Biosynth_Transport"/>
</dbReference>
<evidence type="ECO:0000256" key="4">
    <source>
        <dbReference type="ARBA" id="ARBA00022989"/>
    </source>
</evidence>
<evidence type="ECO:0000256" key="6">
    <source>
        <dbReference type="SAM" id="Phobius"/>
    </source>
</evidence>
<feature type="transmembrane region" description="Helical" evidence="6">
    <location>
        <begin position="47"/>
        <end position="66"/>
    </location>
</feature>
<organism evidence="7 8">
    <name type="scientific">Christensenella hongkongensis</name>
    <dbReference type="NCBI Taxonomy" id="270498"/>
    <lineage>
        <taxon>Bacteria</taxon>
        <taxon>Bacillati</taxon>
        <taxon>Bacillota</taxon>
        <taxon>Clostridia</taxon>
        <taxon>Christensenellales</taxon>
        <taxon>Christensenellaceae</taxon>
        <taxon>Christensenella</taxon>
    </lineage>
</organism>
<keyword evidence="2" id="KW-1003">Cell membrane</keyword>
<reference evidence="7 8" key="1">
    <citation type="submission" date="2015-04" db="EMBL/GenBank/DDBJ databases">
        <title>Draft genome sequence of bacteremic isolate Catabacter hongkongensis type strain HKU16T.</title>
        <authorList>
            <person name="Lau S.K."/>
            <person name="Teng J.L."/>
            <person name="Huang Y."/>
            <person name="Curreem S.O."/>
            <person name="Tsui S.K."/>
            <person name="Woo P.C."/>
        </authorList>
    </citation>
    <scope>NUCLEOTIDE SEQUENCE [LARGE SCALE GENOMIC DNA]</scope>
    <source>
        <strain evidence="7 8">HKU16</strain>
    </source>
</reference>
<evidence type="ECO:0000256" key="5">
    <source>
        <dbReference type="ARBA" id="ARBA00023136"/>
    </source>
</evidence>
<evidence type="ECO:0000256" key="2">
    <source>
        <dbReference type="ARBA" id="ARBA00022475"/>
    </source>
</evidence>
<evidence type="ECO:0000256" key="3">
    <source>
        <dbReference type="ARBA" id="ARBA00022692"/>
    </source>
</evidence>
<evidence type="ECO:0000313" key="8">
    <source>
        <dbReference type="Proteomes" id="UP000034076"/>
    </source>
</evidence>
<comment type="caution">
    <text evidence="7">The sequence shown here is derived from an EMBL/GenBank/DDBJ whole genome shotgun (WGS) entry which is preliminary data.</text>
</comment>
<keyword evidence="3 6" id="KW-0812">Transmembrane</keyword>
<feature type="transmembrane region" description="Helical" evidence="6">
    <location>
        <begin position="295"/>
        <end position="317"/>
    </location>
</feature>
<dbReference type="STRING" id="270498.CHK_1523"/>
<sequence length="358" mass="39617">MRAFQATDITKVYSFSDYLMSRILTCILMIVASVFFVWLSGYTPEKALIVVLVCVFKMFDALEDVFHGLYQQNGRLDVAGKSLALRVATSMVAFILTLLFTRNLVTACAVAIIAAAVGFACFNLTVFRNFFTGKFSWNGSAIKKLLWVCFPLFLGSFMLLYINNAPKYAIDTYMPAEYFQAYFNYLFMPAFVINLFSTFIFKPMVTTMAEVWGSNQKKLLLKIIGKLLLAVALLTIAVEAVGYFLGIPVLSWFYAADLAQYRTELLILILGGGFNAVVTLMFYGITVLRKQKFVLIGYSVTLALALVISAVLVPVGGLMGASIAYLLSMVILAAVFTITFAVCYRKGKREAEAAENAG</sequence>
<dbReference type="EMBL" id="LAYJ01000088">
    <property type="protein sequence ID" value="KKI51136.1"/>
    <property type="molecule type" value="Genomic_DNA"/>
</dbReference>
<keyword evidence="5 6" id="KW-0472">Membrane</keyword>
<protein>
    <submittedName>
        <fullName evidence="7">Heteropolysaccharide repeat unit export protein</fullName>
    </submittedName>
</protein>
<feature type="transmembrane region" description="Helical" evidence="6">
    <location>
        <begin position="265"/>
        <end position="288"/>
    </location>
</feature>
<dbReference type="PANTHER" id="PTHR30250:SF11">
    <property type="entry name" value="O-ANTIGEN TRANSPORTER-RELATED"/>
    <property type="match status" value="1"/>
</dbReference>
<dbReference type="PANTHER" id="PTHR30250">
    <property type="entry name" value="PST FAMILY PREDICTED COLANIC ACID TRANSPORTER"/>
    <property type="match status" value="1"/>
</dbReference>
<name>A0A0M2NJJ4_9FIRM</name>